<evidence type="ECO:0000259" key="3">
    <source>
        <dbReference type="Pfam" id="PF02563"/>
    </source>
</evidence>
<dbReference type="OrthoDB" id="7198507at2"/>
<evidence type="ECO:0000256" key="2">
    <source>
        <dbReference type="SAM" id="SignalP"/>
    </source>
</evidence>
<dbReference type="InterPro" id="IPR003715">
    <property type="entry name" value="Poly_export_N"/>
</dbReference>
<dbReference type="PANTHER" id="PTHR33619">
    <property type="entry name" value="POLYSACCHARIDE EXPORT PROTEIN GFCE-RELATED"/>
    <property type="match status" value="1"/>
</dbReference>
<evidence type="ECO:0000313" key="5">
    <source>
        <dbReference type="Proteomes" id="UP000186336"/>
    </source>
</evidence>
<dbReference type="PANTHER" id="PTHR33619:SF3">
    <property type="entry name" value="POLYSACCHARIDE EXPORT PROTEIN GFCE-RELATED"/>
    <property type="match status" value="1"/>
</dbReference>
<protein>
    <submittedName>
        <fullName evidence="4">Polysaccharide biosynthesis protein</fullName>
    </submittedName>
</protein>
<name>A0A1P8MYK2_9RHOB</name>
<keyword evidence="5" id="KW-1185">Reference proteome</keyword>
<reference evidence="4 5" key="1">
    <citation type="submission" date="2017-01" db="EMBL/GenBank/DDBJ databases">
        <title>Complete genome of Tateyamaria omphalii DOK1-4 isolated from seawater in Dokdo.</title>
        <authorList>
            <person name="Kim J.H."/>
            <person name="Chi W.-J."/>
        </authorList>
    </citation>
    <scope>NUCLEOTIDE SEQUENCE [LARGE SCALE GENOMIC DNA]</scope>
    <source>
        <strain evidence="4 5">DOK1-4</strain>
    </source>
</reference>
<dbReference type="Gene3D" id="3.30.1950.10">
    <property type="entry name" value="wza like domain"/>
    <property type="match status" value="1"/>
</dbReference>
<dbReference type="KEGG" id="tom:BWR18_16400"/>
<dbReference type="Proteomes" id="UP000186336">
    <property type="component" value="Chromosome"/>
</dbReference>
<evidence type="ECO:0000256" key="1">
    <source>
        <dbReference type="ARBA" id="ARBA00022729"/>
    </source>
</evidence>
<evidence type="ECO:0000313" key="4">
    <source>
        <dbReference type="EMBL" id="APX13088.1"/>
    </source>
</evidence>
<proteinExistence type="predicted"/>
<dbReference type="Pfam" id="PF02563">
    <property type="entry name" value="Poly_export"/>
    <property type="match status" value="1"/>
</dbReference>
<dbReference type="STRING" id="299262.BWR18_16400"/>
<dbReference type="PROSITE" id="PS51257">
    <property type="entry name" value="PROKAR_LIPOPROTEIN"/>
    <property type="match status" value="1"/>
</dbReference>
<dbReference type="GO" id="GO:0015159">
    <property type="term" value="F:polysaccharide transmembrane transporter activity"/>
    <property type="evidence" value="ECO:0007669"/>
    <property type="project" value="InterPro"/>
</dbReference>
<accession>A0A1P8MYK2</accession>
<dbReference type="EMBL" id="CP019312">
    <property type="protein sequence ID" value="APX13088.1"/>
    <property type="molecule type" value="Genomic_DNA"/>
</dbReference>
<dbReference type="AlphaFoldDB" id="A0A1P8MYK2"/>
<feature type="signal peptide" evidence="2">
    <location>
        <begin position="1"/>
        <end position="26"/>
    </location>
</feature>
<sequence length="370" mass="39685">MQNPFRFLASVVLLFVLAACTLPRGAAIEGEVIRNQNNEDAAFSVVPITRENVAQLATWPVTGWEGQYHWFTRNPGPKSNVIRPGDSINLVIWDNQENSLLTGLQQQNVALEGIIVSPGGMIFVPYIDEVRVSGSTPDAARRQIEEQLRSVVPDPQVQLSVLSGPDNSVDAVGGFNAPGNFPLPNRNFSILSLISAAGGISPELQNPLVRVTRGGQTFGIRADDLFKRPSANVILRGGDQIIAEEDERYFVALGATGTETIVPFTQERINAVEALALVNGINDSRGNPKGVLILRDYTRQDLRADGSGPTKTQVVFAIDLTSADSLFAARKFNINPGDLVLATESPISSVRTIFGLIGSVVGVGNSLDGS</sequence>
<gene>
    <name evidence="4" type="ORF">BWR18_16400</name>
</gene>
<organism evidence="4 5">
    <name type="scientific">Tateyamaria omphalii</name>
    <dbReference type="NCBI Taxonomy" id="299262"/>
    <lineage>
        <taxon>Bacteria</taxon>
        <taxon>Pseudomonadati</taxon>
        <taxon>Pseudomonadota</taxon>
        <taxon>Alphaproteobacteria</taxon>
        <taxon>Rhodobacterales</taxon>
        <taxon>Roseobacteraceae</taxon>
        <taxon>Tateyamaria</taxon>
    </lineage>
</organism>
<feature type="chain" id="PRO_5013269937" evidence="2">
    <location>
        <begin position="27"/>
        <end position="370"/>
    </location>
</feature>
<dbReference type="InterPro" id="IPR049712">
    <property type="entry name" value="Poly_export"/>
</dbReference>
<keyword evidence="1 2" id="KW-0732">Signal</keyword>
<dbReference type="Gene3D" id="3.10.560.10">
    <property type="entry name" value="Outer membrane lipoprotein wza domain like"/>
    <property type="match status" value="2"/>
</dbReference>
<feature type="domain" description="Polysaccharide export protein N-terminal" evidence="3">
    <location>
        <begin position="77"/>
        <end position="161"/>
    </location>
</feature>